<reference evidence="2 3" key="1">
    <citation type="journal article" date="2019" name="Int. J. Syst. Evol. Microbiol.">
        <title>The Global Catalogue of Microorganisms (GCM) 10K type strain sequencing project: providing services to taxonomists for standard genome sequencing and annotation.</title>
        <authorList>
            <consortium name="The Broad Institute Genomics Platform"/>
            <consortium name="The Broad Institute Genome Sequencing Center for Infectious Disease"/>
            <person name="Wu L."/>
            <person name="Ma J."/>
        </authorList>
    </citation>
    <scope>NUCLEOTIDE SEQUENCE [LARGE SCALE GENOMIC DNA]</scope>
    <source>
        <strain evidence="2 3">JCM 12696</strain>
    </source>
</reference>
<evidence type="ECO:0000313" key="3">
    <source>
        <dbReference type="Proteomes" id="UP001501371"/>
    </source>
</evidence>
<dbReference type="Proteomes" id="UP001501371">
    <property type="component" value="Unassembled WGS sequence"/>
</dbReference>
<name>A0ABN1UVD9_9ACTN</name>
<gene>
    <name evidence="2" type="ORF">GCM10009654_32740</name>
</gene>
<keyword evidence="3" id="KW-1185">Reference proteome</keyword>
<sequence length="254" mass="25275">MGAYGGADLSHEGGGSGVVSLDVTDGHGGGSVGAGDDVVEVAADVDAVAGGPVACGRFQAGDARQGAGQQAGLQTVGEGVFGVVEAGSVQGLGNQAGQTSPASATLSRASSASRQRRRARQAACRCAGLQYRRPCAIAPGSGAPHQPHRTSPIQERYDRIMATAFSVLGGCCPAGRLVRRVTGLADRGGQEESATDSGEDLDVVLMGGSATIASALDAGLVDAMTLHCAWHPSYRAPGHPCSPAERPARCGGGA</sequence>
<evidence type="ECO:0000256" key="1">
    <source>
        <dbReference type="SAM" id="MobiDB-lite"/>
    </source>
</evidence>
<feature type="compositionally biased region" description="Low complexity" evidence="1">
    <location>
        <begin position="99"/>
        <end position="113"/>
    </location>
</feature>
<organism evidence="2 3">
    <name type="scientific">Streptomyces hebeiensis</name>
    <dbReference type="NCBI Taxonomy" id="229486"/>
    <lineage>
        <taxon>Bacteria</taxon>
        <taxon>Bacillati</taxon>
        <taxon>Actinomycetota</taxon>
        <taxon>Actinomycetes</taxon>
        <taxon>Kitasatosporales</taxon>
        <taxon>Streptomycetaceae</taxon>
        <taxon>Streptomyces</taxon>
    </lineage>
</organism>
<dbReference type="EMBL" id="BAAAKV010000027">
    <property type="protein sequence ID" value="GAA1172951.1"/>
    <property type="molecule type" value="Genomic_DNA"/>
</dbReference>
<protein>
    <recommendedName>
        <fullName evidence="4">Bacterial bifunctional deaminase-reductase C-terminal domain-containing protein</fullName>
    </recommendedName>
</protein>
<feature type="region of interest" description="Disordered" evidence="1">
    <location>
        <begin position="92"/>
        <end position="115"/>
    </location>
</feature>
<evidence type="ECO:0000313" key="2">
    <source>
        <dbReference type="EMBL" id="GAA1172951.1"/>
    </source>
</evidence>
<evidence type="ECO:0008006" key="4">
    <source>
        <dbReference type="Google" id="ProtNLM"/>
    </source>
</evidence>
<feature type="region of interest" description="Disordered" evidence="1">
    <location>
        <begin position="1"/>
        <end position="22"/>
    </location>
</feature>
<proteinExistence type="predicted"/>
<accession>A0ABN1UVD9</accession>
<comment type="caution">
    <text evidence="2">The sequence shown here is derived from an EMBL/GenBank/DDBJ whole genome shotgun (WGS) entry which is preliminary data.</text>
</comment>